<dbReference type="PROSITE" id="PS50082">
    <property type="entry name" value="WD_REPEATS_2"/>
    <property type="match status" value="17"/>
</dbReference>
<feature type="repeat" description="WD" evidence="5">
    <location>
        <begin position="1550"/>
        <end position="1591"/>
    </location>
</feature>
<evidence type="ECO:0000259" key="8">
    <source>
        <dbReference type="PROSITE" id="PS50011"/>
    </source>
</evidence>
<dbReference type="Gene3D" id="1.10.510.10">
    <property type="entry name" value="Transferase(Phosphotransferase) domain 1"/>
    <property type="match status" value="1"/>
</dbReference>
<dbReference type="GO" id="GO:0004674">
    <property type="term" value="F:protein serine/threonine kinase activity"/>
    <property type="evidence" value="ECO:0007669"/>
    <property type="project" value="UniProtKB-EC"/>
</dbReference>
<evidence type="ECO:0000313" key="10">
    <source>
        <dbReference type="Proteomes" id="UP000315750"/>
    </source>
</evidence>
<feature type="repeat" description="WD" evidence="5">
    <location>
        <begin position="1116"/>
        <end position="1149"/>
    </location>
</feature>
<evidence type="ECO:0000256" key="5">
    <source>
        <dbReference type="PROSITE-ProRule" id="PRU00221"/>
    </source>
</evidence>
<dbReference type="Pfam" id="PF00069">
    <property type="entry name" value="Pkinase"/>
    <property type="match status" value="1"/>
</dbReference>
<evidence type="ECO:0000256" key="7">
    <source>
        <dbReference type="SAM" id="MobiDB-lite"/>
    </source>
</evidence>
<dbReference type="InterPro" id="IPR019775">
    <property type="entry name" value="WD40_repeat_CS"/>
</dbReference>
<protein>
    <submittedName>
        <fullName evidence="9">Serine/threonine-protein kinase PknD</fullName>
        <ecNumber evidence="9">2.7.11.1</ecNumber>
    </submittedName>
</protein>
<dbReference type="InterPro" id="IPR017441">
    <property type="entry name" value="Protein_kinase_ATP_BS"/>
</dbReference>
<evidence type="ECO:0000256" key="6">
    <source>
        <dbReference type="PROSITE-ProRule" id="PRU10141"/>
    </source>
</evidence>
<dbReference type="OrthoDB" id="9765809at2"/>
<dbReference type="PROSITE" id="PS50294">
    <property type="entry name" value="WD_REPEATS_REGION"/>
    <property type="match status" value="16"/>
</dbReference>
<evidence type="ECO:0000256" key="3">
    <source>
        <dbReference type="ARBA" id="ARBA00022741"/>
    </source>
</evidence>
<evidence type="ECO:0000256" key="1">
    <source>
        <dbReference type="ARBA" id="ARBA00022574"/>
    </source>
</evidence>
<feature type="repeat" description="WD" evidence="5">
    <location>
        <begin position="1245"/>
        <end position="1286"/>
    </location>
</feature>
<reference evidence="9 10" key="1">
    <citation type="submission" date="2019-02" db="EMBL/GenBank/DDBJ databases">
        <title>Deep-cultivation of Planctomycetes and their phenomic and genomic characterization uncovers novel biology.</title>
        <authorList>
            <person name="Wiegand S."/>
            <person name="Jogler M."/>
            <person name="Boedeker C."/>
            <person name="Pinto D."/>
            <person name="Vollmers J."/>
            <person name="Rivas-Marin E."/>
            <person name="Kohn T."/>
            <person name="Peeters S.H."/>
            <person name="Heuer A."/>
            <person name="Rast P."/>
            <person name="Oberbeckmann S."/>
            <person name="Bunk B."/>
            <person name="Jeske O."/>
            <person name="Meyerdierks A."/>
            <person name="Storesund J.E."/>
            <person name="Kallscheuer N."/>
            <person name="Luecker S."/>
            <person name="Lage O.M."/>
            <person name="Pohl T."/>
            <person name="Merkel B.J."/>
            <person name="Hornburger P."/>
            <person name="Mueller R.-W."/>
            <person name="Bruemmer F."/>
            <person name="Labrenz M."/>
            <person name="Spormann A.M."/>
            <person name="Op den Camp H."/>
            <person name="Overmann J."/>
            <person name="Amann R."/>
            <person name="Jetten M.S.M."/>
            <person name="Mascher T."/>
            <person name="Medema M.H."/>
            <person name="Devos D.P."/>
            <person name="Kaster A.-K."/>
            <person name="Ovreas L."/>
            <person name="Rohde M."/>
            <person name="Galperin M.Y."/>
            <person name="Jogler C."/>
        </authorList>
    </citation>
    <scope>NUCLEOTIDE SEQUENCE [LARGE SCALE GENOMIC DNA]</scope>
    <source>
        <strain evidence="9 10">Pan181</strain>
    </source>
</reference>
<dbReference type="InterPro" id="IPR001680">
    <property type="entry name" value="WD40_rpt"/>
</dbReference>
<dbReference type="PROSITE" id="PS50011">
    <property type="entry name" value="PROTEIN_KINASE_DOM"/>
    <property type="match status" value="1"/>
</dbReference>
<feature type="repeat" description="WD" evidence="5">
    <location>
        <begin position="1204"/>
        <end position="1245"/>
    </location>
</feature>
<dbReference type="PROSITE" id="PS00108">
    <property type="entry name" value="PROTEIN_KINASE_ST"/>
    <property type="match status" value="1"/>
</dbReference>
<dbReference type="CDD" id="cd14014">
    <property type="entry name" value="STKc_PknB_like"/>
    <property type="match status" value="1"/>
</dbReference>
<dbReference type="GO" id="GO:0005524">
    <property type="term" value="F:ATP binding"/>
    <property type="evidence" value="ECO:0007669"/>
    <property type="project" value="UniProtKB-UniRule"/>
</dbReference>
<feature type="repeat" description="WD" evidence="5">
    <location>
        <begin position="1677"/>
        <end position="1718"/>
    </location>
</feature>
<feature type="compositionally biased region" description="Basic and acidic residues" evidence="7">
    <location>
        <begin position="50"/>
        <end position="65"/>
    </location>
</feature>
<feature type="compositionally biased region" description="Basic and acidic residues" evidence="7">
    <location>
        <begin position="159"/>
        <end position="173"/>
    </location>
</feature>
<keyword evidence="2" id="KW-0677">Repeat</keyword>
<feature type="repeat" description="WD" evidence="5">
    <location>
        <begin position="1719"/>
        <end position="1750"/>
    </location>
</feature>
<feature type="repeat" description="WD" evidence="5">
    <location>
        <begin position="1015"/>
        <end position="1047"/>
    </location>
</feature>
<feature type="repeat" description="WD" evidence="5">
    <location>
        <begin position="1514"/>
        <end position="1548"/>
    </location>
</feature>
<dbReference type="SUPFAM" id="SSF50978">
    <property type="entry name" value="WD40 repeat-like"/>
    <property type="match status" value="2"/>
</dbReference>
<feature type="repeat" description="WD" evidence="5">
    <location>
        <begin position="928"/>
        <end position="969"/>
    </location>
</feature>
<keyword evidence="10" id="KW-1185">Reference proteome</keyword>
<proteinExistence type="predicted"/>
<accession>A0A518AIB1</accession>
<feature type="repeat" description="WD" evidence="5">
    <location>
        <begin position="1593"/>
        <end position="1634"/>
    </location>
</feature>
<dbReference type="SUPFAM" id="SSF50998">
    <property type="entry name" value="Quinoprotein alcohol dehydrogenase-like"/>
    <property type="match status" value="1"/>
</dbReference>
<dbReference type="InterPro" id="IPR011009">
    <property type="entry name" value="Kinase-like_dom_sf"/>
</dbReference>
<feature type="compositionally biased region" description="Polar residues" evidence="7">
    <location>
        <begin position="102"/>
        <end position="113"/>
    </location>
</feature>
<dbReference type="PROSITE" id="PS00678">
    <property type="entry name" value="WD_REPEATS_1"/>
    <property type="match status" value="8"/>
</dbReference>
<feature type="compositionally biased region" description="Acidic residues" evidence="7">
    <location>
        <begin position="66"/>
        <end position="75"/>
    </location>
</feature>
<dbReference type="SMART" id="SM00320">
    <property type="entry name" value="WD40"/>
    <property type="match status" value="20"/>
</dbReference>
<gene>
    <name evidence="9" type="primary">pknD_1</name>
    <name evidence="9" type="ORF">Pan181_06550</name>
</gene>
<feature type="repeat" description="WD" evidence="5">
    <location>
        <begin position="1375"/>
        <end position="1416"/>
    </location>
</feature>
<sequence length="1757" mass="188025">MPICPHCRATLANAPMPGDKCPHCGAPFSTMDEGLAGRQTYELIPNRPLPADDKDHSDSGGHVLDDLDLSDDDDATLPFDQTVEIDPKSTHPDTKPPEDENSSTLEFSASQRTYAGDQTIDEIVIDDSEEVELTIAGGDDSEDSDEDTDEFDVLEDEPHDAPEPPKKDDRGTVADHAPAGNRATSDDHGTVDFDADSTIELPSSGVGNSTVVPPKPVREDRGTVDFDSDKTIDLSSSDPELAAKMSSQWMGTLNLNASAGQTIRQEGGTATIAKQKSTLPVKPRRFGTPANKGTVTYISPSDAPDYELLKQIGEGGMGVVYAARQSSIARKVAVKMLKPGAKSGAEQRDKFISEAVVTGELDHPNIVPIYDLGSNDDGALFYSMKHVQGTPWEDVLAKKTLDENLNILLRVADAVAFAHARGVVHRDLKPENVMLGEFGEVLVMDWGLARVTQQFPNASSIHQSESLGGTPAYMAPEMARGPIEEVDHTSDIYLLGAMLYELIGDRPPHSGRDVMQCLMAAAENVIDPIHYQGELLDVALRSMKTKQAERYQSVKDFQTAVRLYLSHSESLVLAANAERHLSEAREKHDYQLFARAMYGFQESLALWQENAKARQLLTETELAYATQALEGGDLDLAESLLNESEPAHTELLAQIRQAQRDRTARQAMFAWTKRAVAALVVAIVALGTYSYIKIAASNVEISNQRDKAKEQEGIAVANAELAAKNEATAIKNAKEAKRQKDIAESERDEAERLQKEADRLRDIAEKNRMKAEDNERAAVAAKIEAVEARDSEEYEAYIASIGLAAAKIDENAYDFALELLTATPPARRHWEWGRLRYLCELSEAVYSSPAQVDAVAYSPDGKWIASGDRSGNLTVRHADSGEVLFTAPLGQYVYSVAFSPDGETLAAGTSDGIIHRLNASDGSEQATLTGHADGVLDVAFSTDGKQLVSASYDNTARVWDLATGESTATLVGHNWWVWAAQFSPNGQQIVTASQDSNVIVWQRQSDGSYSPAAYFTDHEGPVYAAAFSPTGDRIATGGYDKRVRVWSPDQVGGLELATRLSDGRQVASPAIVLEGHTGAVRSVVFDPADPSVVLSGGHDNTLRLWSLATASEIKTLRGHGSRVESVAMAPDGSHAASASQDSTIRVWNVAGYAESHVLGSRTLAGHADAVLAARFTSDDQVLTASRDRTAKVWSPNGSPVARFAQGHEFLATSAVFIDAGQQLITGAGDNTARVWNVGTGAELQVMRGTGRVGVIAADTEGRYLVTGGTGTTARLWDLATGQLLAELTGHASEVTSAAFADDGTTFATGDDRGTILVWQTTDTGADTLAELTGHSRTITALAFAPADANSLYSASGDNTCTRWQVSTASEATESLLKHPNWVAAMDLSDDGTQLVTACEDGIVRLWDLVSHQVVAQATLGAGKATGVDFAPDGSAVLVTSAGNSKVWRWQPADAPQVDLDQLPPLVTNQTAGTLWTAIYTPDGQRVLTIGGNDARLMDLATGTWGVRFSPHGAVAAVGMSPNGKIVATGSWDGTAKLWDSESQQMIGQLVGGHQGYINSLDFSPNGELIATASDDGTVRLWEVKTCQTVGEPLAAHTVSVHSVRFSSDGTHLLTTSSDHTAKLWDVKTAQVIRTLEGHAWGVLCGEFSRDGSQVVTGSQDNTAKVWNTATGELLATISGHTSAVTSVAFTPDAARVLTGSQDTTAKLWDASNGNEILTLTGHTQDITSVDFSTDGQTALTASRDGTAILWPAVEWKE</sequence>
<keyword evidence="9" id="KW-0418">Kinase</keyword>
<feature type="compositionally biased region" description="Basic and acidic residues" evidence="7">
    <location>
        <begin position="216"/>
        <end position="232"/>
    </location>
</feature>
<feature type="region of interest" description="Disordered" evidence="7">
    <location>
        <begin position="45"/>
        <end position="232"/>
    </location>
</feature>
<dbReference type="InterPro" id="IPR050349">
    <property type="entry name" value="WD_LIS1/nudF_dynein_reg"/>
</dbReference>
<evidence type="ECO:0000256" key="2">
    <source>
        <dbReference type="ARBA" id="ARBA00022737"/>
    </source>
</evidence>
<feature type="repeat" description="WD" evidence="5">
    <location>
        <begin position="1073"/>
        <end position="1115"/>
    </location>
</feature>
<dbReference type="RefSeq" id="WP_145245449.1">
    <property type="nucleotide sequence ID" value="NZ_CP036278.1"/>
</dbReference>
<dbReference type="Gene3D" id="3.30.200.20">
    <property type="entry name" value="Phosphorylase Kinase, domain 1"/>
    <property type="match status" value="1"/>
</dbReference>
<feature type="repeat" description="WD" evidence="5">
    <location>
        <begin position="1163"/>
        <end position="1194"/>
    </location>
</feature>
<feature type="binding site" evidence="6">
    <location>
        <position position="335"/>
    </location>
    <ligand>
        <name>ATP</name>
        <dbReference type="ChEBI" id="CHEBI:30616"/>
    </ligand>
</feature>
<feature type="compositionally biased region" description="Basic and acidic residues" evidence="7">
    <location>
        <begin position="85"/>
        <end position="98"/>
    </location>
</feature>
<feature type="repeat" description="WD" evidence="5">
    <location>
        <begin position="1287"/>
        <end position="1319"/>
    </location>
</feature>
<dbReference type="InterPro" id="IPR015943">
    <property type="entry name" value="WD40/YVTN_repeat-like_dom_sf"/>
</dbReference>
<feature type="repeat" description="WD" evidence="5">
    <location>
        <begin position="970"/>
        <end position="1002"/>
    </location>
</feature>
<feature type="repeat" description="WD" evidence="5">
    <location>
        <begin position="1635"/>
        <end position="1676"/>
    </location>
</feature>
<dbReference type="KEGG" id="amuc:Pan181_06550"/>
<dbReference type="SMART" id="SM00220">
    <property type="entry name" value="S_TKc"/>
    <property type="match status" value="1"/>
</dbReference>
<dbReference type="PANTHER" id="PTHR44129">
    <property type="entry name" value="WD REPEAT-CONTAINING PROTEIN POP1"/>
    <property type="match status" value="1"/>
</dbReference>
<dbReference type="PRINTS" id="PR00320">
    <property type="entry name" value="GPROTEINBRPT"/>
</dbReference>
<evidence type="ECO:0000256" key="4">
    <source>
        <dbReference type="ARBA" id="ARBA00022840"/>
    </source>
</evidence>
<keyword evidence="9" id="KW-0808">Transferase</keyword>
<dbReference type="Gene3D" id="2.130.10.10">
    <property type="entry name" value="YVTN repeat-like/Quinoprotein amine dehydrogenase"/>
    <property type="match status" value="7"/>
</dbReference>
<feature type="region of interest" description="Disordered" evidence="7">
    <location>
        <begin position="733"/>
        <end position="754"/>
    </location>
</feature>
<keyword evidence="3 6" id="KW-0547">Nucleotide-binding</keyword>
<dbReference type="EMBL" id="CP036278">
    <property type="protein sequence ID" value="QDU54473.1"/>
    <property type="molecule type" value="Genomic_DNA"/>
</dbReference>
<dbReference type="InterPro" id="IPR036322">
    <property type="entry name" value="WD40_repeat_dom_sf"/>
</dbReference>
<evidence type="ECO:0000313" key="9">
    <source>
        <dbReference type="EMBL" id="QDU54473.1"/>
    </source>
</evidence>
<dbReference type="InterPro" id="IPR011047">
    <property type="entry name" value="Quinoprotein_ADH-like_sf"/>
</dbReference>
<name>A0A518AIB1_9BACT</name>
<feature type="repeat" description="WD" evidence="5">
    <location>
        <begin position="1331"/>
        <end position="1373"/>
    </location>
</feature>
<dbReference type="InterPro" id="IPR008271">
    <property type="entry name" value="Ser/Thr_kinase_AS"/>
</dbReference>
<keyword evidence="1 5" id="KW-0853">WD repeat</keyword>
<keyword evidence="4 6" id="KW-0067">ATP-binding</keyword>
<dbReference type="InterPro" id="IPR000719">
    <property type="entry name" value="Prot_kinase_dom"/>
</dbReference>
<dbReference type="Pfam" id="PF00400">
    <property type="entry name" value="WD40"/>
    <property type="match status" value="18"/>
</dbReference>
<dbReference type="InterPro" id="IPR020472">
    <property type="entry name" value="WD40_PAC1"/>
</dbReference>
<dbReference type="EC" id="2.7.11.1" evidence="9"/>
<dbReference type="SUPFAM" id="SSF56112">
    <property type="entry name" value="Protein kinase-like (PK-like)"/>
    <property type="match status" value="1"/>
</dbReference>
<dbReference type="Proteomes" id="UP000315750">
    <property type="component" value="Chromosome"/>
</dbReference>
<organism evidence="9 10">
    <name type="scientific">Aeoliella mucimassa</name>
    <dbReference type="NCBI Taxonomy" id="2527972"/>
    <lineage>
        <taxon>Bacteria</taxon>
        <taxon>Pseudomonadati</taxon>
        <taxon>Planctomycetota</taxon>
        <taxon>Planctomycetia</taxon>
        <taxon>Pirellulales</taxon>
        <taxon>Lacipirellulaceae</taxon>
        <taxon>Aeoliella</taxon>
    </lineage>
</organism>
<dbReference type="CDD" id="cd00200">
    <property type="entry name" value="WD40"/>
    <property type="match status" value="3"/>
</dbReference>
<dbReference type="PROSITE" id="PS00107">
    <property type="entry name" value="PROTEIN_KINASE_ATP"/>
    <property type="match status" value="1"/>
</dbReference>
<feature type="compositionally biased region" description="Acidic residues" evidence="7">
    <location>
        <begin position="139"/>
        <end position="158"/>
    </location>
</feature>
<feature type="domain" description="Protein kinase" evidence="8">
    <location>
        <begin position="306"/>
        <end position="565"/>
    </location>
</feature>
<feature type="compositionally biased region" description="Acidic residues" evidence="7">
    <location>
        <begin position="119"/>
        <end position="132"/>
    </location>
</feature>